<proteinExistence type="predicted"/>
<gene>
    <name evidence="7" type="ORF">CVO96_10040</name>
</gene>
<dbReference type="Gene3D" id="3.40.50.2300">
    <property type="match status" value="2"/>
</dbReference>
<keyword evidence="3" id="KW-0238">DNA-binding</keyword>
<evidence type="ECO:0000256" key="5">
    <source>
        <dbReference type="SAM" id="MobiDB-lite"/>
    </source>
</evidence>
<dbReference type="SUPFAM" id="SSF53822">
    <property type="entry name" value="Periplasmic binding protein-like I"/>
    <property type="match status" value="1"/>
</dbReference>
<dbReference type="PROSITE" id="PS50949">
    <property type="entry name" value="HTH_GNTR"/>
    <property type="match status" value="1"/>
</dbReference>
<evidence type="ECO:0000256" key="1">
    <source>
        <dbReference type="ARBA" id="ARBA00022491"/>
    </source>
</evidence>
<dbReference type="AlphaFoldDB" id="A0A2K3UYP4"/>
<dbReference type="Gene3D" id="1.10.10.10">
    <property type="entry name" value="Winged helix-like DNA-binding domain superfamily/Winged helix DNA-binding domain"/>
    <property type="match status" value="1"/>
</dbReference>
<feature type="region of interest" description="Disordered" evidence="5">
    <location>
        <begin position="368"/>
        <end position="395"/>
    </location>
</feature>
<protein>
    <submittedName>
        <fullName evidence="7">GntR family transcriptional regulator</fullName>
    </submittedName>
</protein>
<dbReference type="RefSeq" id="WP_103312107.1">
    <property type="nucleotide sequence ID" value="NZ_PPPD01000001.1"/>
</dbReference>
<keyword evidence="1" id="KW-0678">Repressor</keyword>
<feature type="compositionally biased region" description="Pro residues" evidence="5">
    <location>
        <begin position="375"/>
        <end position="395"/>
    </location>
</feature>
<evidence type="ECO:0000313" key="7">
    <source>
        <dbReference type="EMBL" id="PNY81666.1"/>
    </source>
</evidence>
<dbReference type="SMART" id="SM00345">
    <property type="entry name" value="HTH_GNTR"/>
    <property type="match status" value="1"/>
</dbReference>
<sequence>MTGLRYAHVMAQLLEEVRAGQLRAGSRVPGEVELARRFSVSRVTTRRALDLLAQAGIVERARGRGTFVRSALPDLERARAELGLPASSGGVTLATIGLLLPDFADAYGLELVRGVEEECTARGHHLLLRRSYGERQAEEAGVAALRRAGAGALIVFPVHGEHYNPALLQAVLDGYPLVLVDRYLRGIPAPSVVTDNVAAAQELTAHLLSLGHRDVAFVSPPIEHTTSLEDRFAGYGAALAAAGLGLRQELVLHALQSTLPLHLEPGNVQDDVLRLREFIARAPGVTAFVVAEYNLALTVTHVLRGLGLQVPQDVSVSCFDAAGSPLGGPDFTHIRQGENAIGRRAVALALARLDGQPTPQREYVPYALVPGASTAPPPAARPPAPSAPTPGGSPP</sequence>
<dbReference type="CDD" id="cd07377">
    <property type="entry name" value="WHTH_GntR"/>
    <property type="match status" value="1"/>
</dbReference>
<dbReference type="InterPro" id="IPR036388">
    <property type="entry name" value="WH-like_DNA-bd_sf"/>
</dbReference>
<dbReference type="GO" id="GO:0000976">
    <property type="term" value="F:transcription cis-regulatory region binding"/>
    <property type="evidence" value="ECO:0007669"/>
    <property type="project" value="TreeGrafter"/>
</dbReference>
<keyword evidence="2" id="KW-0805">Transcription regulation</keyword>
<keyword evidence="8" id="KW-1185">Reference proteome</keyword>
<evidence type="ECO:0000259" key="6">
    <source>
        <dbReference type="PROSITE" id="PS50949"/>
    </source>
</evidence>
<evidence type="ECO:0000256" key="4">
    <source>
        <dbReference type="ARBA" id="ARBA00023163"/>
    </source>
</evidence>
<dbReference type="Pfam" id="PF00392">
    <property type="entry name" value="GntR"/>
    <property type="match status" value="1"/>
</dbReference>
<evidence type="ECO:0000313" key="8">
    <source>
        <dbReference type="Proteomes" id="UP000236379"/>
    </source>
</evidence>
<dbReference type="SUPFAM" id="SSF46785">
    <property type="entry name" value="Winged helix' DNA-binding domain"/>
    <property type="match status" value="1"/>
</dbReference>
<dbReference type="InterPro" id="IPR000524">
    <property type="entry name" value="Tscrpt_reg_HTH_GntR"/>
</dbReference>
<dbReference type="PANTHER" id="PTHR30146:SF95">
    <property type="entry name" value="RIBOSE OPERON REPRESSOR"/>
    <property type="match status" value="1"/>
</dbReference>
<dbReference type="CDD" id="cd06267">
    <property type="entry name" value="PBP1_LacI_sugar_binding-like"/>
    <property type="match status" value="1"/>
</dbReference>
<evidence type="ECO:0000256" key="3">
    <source>
        <dbReference type="ARBA" id="ARBA00023125"/>
    </source>
</evidence>
<accession>A0A2K3UYP4</accession>
<reference evidence="7 8" key="1">
    <citation type="submission" date="2018-01" db="EMBL/GenBank/DDBJ databases">
        <title>Deinococcus koreensis sp. nov., a radiation-resistant bacterium isolated from river water.</title>
        <authorList>
            <person name="Choi A."/>
        </authorList>
    </citation>
    <scope>NUCLEOTIDE SEQUENCE [LARGE SCALE GENOMIC DNA]</scope>
    <source>
        <strain evidence="7 8">SJW1-2</strain>
    </source>
</reference>
<comment type="caution">
    <text evidence="7">The sequence shown here is derived from an EMBL/GenBank/DDBJ whole genome shotgun (WGS) entry which is preliminary data.</text>
</comment>
<evidence type="ECO:0000256" key="2">
    <source>
        <dbReference type="ARBA" id="ARBA00023015"/>
    </source>
</evidence>
<dbReference type="InterPro" id="IPR036390">
    <property type="entry name" value="WH_DNA-bd_sf"/>
</dbReference>
<dbReference type="OrthoDB" id="9799482at2"/>
<dbReference type="PANTHER" id="PTHR30146">
    <property type="entry name" value="LACI-RELATED TRANSCRIPTIONAL REPRESSOR"/>
    <property type="match status" value="1"/>
</dbReference>
<dbReference type="Pfam" id="PF13377">
    <property type="entry name" value="Peripla_BP_3"/>
    <property type="match status" value="1"/>
</dbReference>
<dbReference type="PRINTS" id="PR00035">
    <property type="entry name" value="HTHGNTR"/>
</dbReference>
<keyword evidence="4" id="KW-0804">Transcription</keyword>
<dbReference type="InterPro" id="IPR028082">
    <property type="entry name" value="Peripla_BP_I"/>
</dbReference>
<dbReference type="GO" id="GO:0003700">
    <property type="term" value="F:DNA-binding transcription factor activity"/>
    <property type="evidence" value="ECO:0007669"/>
    <property type="project" value="InterPro"/>
</dbReference>
<feature type="domain" description="HTH gntR-type" evidence="6">
    <location>
        <begin position="3"/>
        <end position="71"/>
    </location>
</feature>
<dbReference type="Proteomes" id="UP000236379">
    <property type="component" value="Unassembled WGS sequence"/>
</dbReference>
<name>A0A2K3UYP4_9DEIO</name>
<dbReference type="EMBL" id="PPPD01000001">
    <property type="protein sequence ID" value="PNY81666.1"/>
    <property type="molecule type" value="Genomic_DNA"/>
</dbReference>
<organism evidence="7 8">
    <name type="scientific">Deinococcus koreensis</name>
    <dbReference type="NCBI Taxonomy" id="2054903"/>
    <lineage>
        <taxon>Bacteria</taxon>
        <taxon>Thermotogati</taxon>
        <taxon>Deinococcota</taxon>
        <taxon>Deinococci</taxon>
        <taxon>Deinococcales</taxon>
        <taxon>Deinococcaceae</taxon>
        <taxon>Deinococcus</taxon>
    </lineage>
</organism>
<dbReference type="InterPro" id="IPR046335">
    <property type="entry name" value="LacI/GalR-like_sensor"/>
</dbReference>